<dbReference type="InterPro" id="IPR001214">
    <property type="entry name" value="SET_dom"/>
</dbReference>
<feature type="chain" id="PRO_5001775321" description="SET domain-containing protein" evidence="1">
    <location>
        <begin position="25"/>
        <end position="429"/>
    </location>
</feature>
<dbReference type="InterPro" id="IPR011990">
    <property type="entry name" value="TPR-like_helical_dom_sf"/>
</dbReference>
<dbReference type="InterPro" id="IPR053185">
    <property type="entry name" value="SET_domain_protein"/>
</dbReference>
<dbReference type="Pfam" id="PF00856">
    <property type="entry name" value="SET"/>
    <property type="match status" value="1"/>
</dbReference>
<feature type="signal peptide" evidence="1">
    <location>
        <begin position="1"/>
        <end position="24"/>
    </location>
</feature>
<dbReference type="PROSITE" id="PS50280">
    <property type="entry name" value="SET"/>
    <property type="match status" value="1"/>
</dbReference>
<feature type="domain" description="SET" evidence="2">
    <location>
        <begin position="145"/>
        <end position="293"/>
    </location>
</feature>
<organism evidence="3 4">
    <name type="scientific">Pseudallescheria apiosperma</name>
    <name type="common">Scedosporium apiospermum</name>
    <dbReference type="NCBI Taxonomy" id="563466"/>
    <lineage>
        <taxon>Eukaryota</taxon>
        <taxon>Fungi</taxon>
        <taxon>Dikarya</taxon>
        <taxon>Ascomycota</taxon>
        <taxon>Pezizomycotina</taxon>
        <taxon>Sordariomycetes</taxon>
        <taxon>Hypocreomycetidae</taxon>
        <taxon>Microascales</taxon>
        <taxon>Microascaceae</taxon>
        <taxon>Scedosporium</taxon>
    </lineage>
</organism>
<dbReference type="InterPro" id="IPR046341">
    <property type="entry name" value="SET_dom_sf"/>
</dbReference>
<dbReference type="PANTHER" id="PTHR47332">
    <property type="entry name" value="SET DOMAIN-CONTAINING PROTEIN 5"/>
    <property type="match status" value="1"/>
</dbReference>
<protein>
    <recommendedName>
        <fullName evidence="2">SET domain-containing protein</fullName>
    </recommendedName>
</protein>
<dbReference type="OrthoDB" id="438641at2759"/>
<evidence type="ECO:0000313" key="3">
    <source>
        <dbReference type="EMBL" id="KEZ43400.1"/>
    </source>
</evidence>
<dbReference type="KEGG" id="sapo:SAPIO_CDS4571"/>
<name>A0A084G7T8_PSEDA</name>
<evidence type="ECO:0000256" key="1">
    <source>
        <dbReference type="SAM" id="SignalP"/>
    </source>
</evidence>
<evidence type="ECO:0000313" key="4">
    <source>
        <dbReference type="Proteomes" id="UP000028545"/>
    </source>
</evidence>
<dbReference type="GeneID" id="27723643"/>
<accession>A0A084G7T8</accession>
<proteinExistence type="predicted"/>
<dbReference type="AlphaFoldDB" id="A0A084G7T8"/>
<dbReference type="OMA" id="PCEIARI"/>
<keyword evidence="4" id="KW-1185">Reference proteome</keyword>
<dbReference type="PANTHER" id="PTHR47332:SF6">
    <property type="entry name" value="SET DOMAIN-CONTAINING PROTEIN"/>
    <property type="match status" value="1"/>
</dbReference>
<dbReference type="SUPFAM" id="SSF82199">
    <property type="entry name" value="SET domain"/>
    <property type="match status" value="1"/>
</dbReference>
<dbReference type="HOGENOM" id="CLU_028281_6_0_1"/>
<dbReference type="VEuPathDB" id="FungiDB:SAPIO_CDS4571"/>
<dbReference type="EMBL" id="JOWA01000093">
    <property type="protein sequence ID" value="KEZ43400.1"/>
    <property type="molecule type" value="Genomic_DNA"/>
</dbReference>
<dbReference type="Proteomes" id="UP000028545">
    <property type="component" value="Unassembled WGS sequence"/>
</dbReference>
<dbReference type="CDD" id="cd20071">
    <property type="entry name" value="SET_SMYD"/>
    <property type="match status" value="1"/>
</dbReference>
<keyword evidence="1" id="KW-0732">Signal</keyword>
<gene>
    <name evidence="3" type="ORF">SAPIO_CDS4571</name>
</gene>
<dbReference type="Gene3D" id="2.170.270.10">
    <property type="entry name" value="SET domain"/>
    <property type="match status" value="1"/>
</dbReference>
<comment type="caution">
    <text evidence="3">The sequence shown here is derived from an EMBL/GenBank/DDBJ whole genome shotgun (WGS) entry which is preliminary data.</text>
</comment>
<evidence type="ECO:0000259" key="2">
    <source>
        <dbReference type="PROSITE" id="PS50280"/>
    </source>
</evidence>
<dbReference type="RefSeq" id="XP_016643199.1">
    <property type="nucleotide sequence ID" value="XM_016787090.1"/>
</dbReference>
<reference evidence="3 4" key="1">
    <citation type="journal article" date="2014" name="Genome Announc.">
        <title>Draft genome sequence of the pathogenic fungus Scedosporium apiospermum.</title>
        <authorList>
            <person name="Vandeputte P."/>
            <person name="Ghamrawi S."/>
            <person name="Rechenmann M."/>
            <person name="Iltis A."/>
            <person name="Giraud S."/>
            <person name="Fleury M."/>
            <person name="Thornton C."/>
            <person name="Delhaes L."/>
            <person name="Meyer W."/>
            <person name="Papon N."/>
            <person name="Bouchara J.P."/>
        </authorList>
    </citation>
    <scope>NUCLEOTIDE SEQUENCE [LARGE SCALE GENOMIC DNA]</scope>
    <source>
        <strain evidence="3 4">IHEM 14462</strain>
    </source>
</reference>
<dbReference type="Gene3D" id="1.25.40.10">
    <property type="entry name" value="Tetratricopeptide repeat domain"/>
    <property type="match status" value="1"/>
</dbReference>
<sequence>MRPPNHLTSPIGIASLTCLALASASSANADANASFNINTAISDTCPPKDTSTLILPPPSHISCPPITSNSSPPHLFSPFTHPPICTDQRTPETYCIFTSSHIGHHGLSLITTPFLAATLSPLLHSLYDSPFPSHPTVRKPNLFPLPCEIARIPGKGYGVVATRRISAGDTFLVDYASLVLHAGYPRATTDKERVGLLKEAVDRLVEPGPRAVRALARSGLSKDLLEDVVQTNVFTREYGDGDDQHHVLYPIVSRINHSCKPNSFLRYSSHGLTVGIAAFHDIQPDINPLDTHKGRQNRLKSNWGFTCKCALCTSPTRISTSDAARAKIHYFRNAATKAITAHDLDIGISHLRELVETIKKEDMPSLLADPYEALMTVHWVLGEEDDAVRYLTLKLDVMDEYGRLEVPDREAEVRETIERLGPLGARKRT</sequence>